<evidence type="ECO:0000256" key="1">
    <source>
        <dbReference type="SAM" id="SignalP"/>
    </source>
</evidence>
<feature type="signal peptide" evidence="1">
    <location>
        <begin position="1"/>
        <end position="22"/>
    </location>
</feature>
<dbReference type="RefSeq" id="WP_064025745.1">
    <property type="nucleotide sequence ID" value="NZ_LUUL01000059.1"/>
</dbReference>
<sequence>MFNKKYLLSAALCAALSANAGAATLAADGQWHAFDIDETSSASAGLEWIDLDGNALSFDFSLTGSAILRIVDGGFAGDRFDVFNGNLLLGQTSAATNNYPESLGLDFEAAFADGRYSRGVFLLGPGSYRVSGLLSLSALDDNAGALNATVGAISLTAVPLPAAAWMYLAGTGLLGLTARRQSKSGV</sequence>
<proteinExistence type="predicted"/>
<gene>
    <name evidence="2" type="ORF">A1356_07360</name>
</gene>
<name>A0AA91DED6_9GAMM</name>
<evidence type="ECO:0000313" key="3">
    <source>
        <dbReference type="Proteomes" id="UP000077734"/>
    </source>
</evidence>
<evidence type="ECO:0000313" key="2">
    <source>
        <dbReference type="EMBL" id="OAI28091.1"/>
    </source>
</evidence>
<evidence type="ECO:0008006" key="4">
    <source>
        <dbReference type="Google" id="ProtNLM"/>
    </source>
</evidence>
<organism evidence="2 3">
    <name type="scientific">Methylomonas koyamae</name>
    <dbReference type="NCBI Taxonomy" id="702114"/>
    <lineage>
        <taxon>Bacteria</taxon>
        <taxon>Pseudomonadati</taxon>
        <taxon>Pseudomonadota</taxon>
        <taxon>Gammaproteobacteria</taxon>
        <taxon>Methylococcales</taxon>
        <taxon>Methylococcaceae</taxon>
        <taxon>Methylomonas</taxon>
    </lineage>
</organism>
<feature type="chain" id="PRO_5041646070" description="PEP-CTERM protein-sorting domain-containing protein" evidence="1">
    <location>
        <begin position="23"/>
        <end position="186"/>
    </location>
</feature>
<protein>
    <recommendedName>
        <fullName evidence="4">PEP-CTERM protein-sorting domain-containing protein</fullName>
    </recommendedName>
</protein>
<reference evidence="2 3" key="1">
    <citation type="submission" date="2016-03" db="EMBL/GenBank/DDBJ databases">
        <authorList>
            <person name="Heylen K."/>
            <person name="De Vos P."/>
            <person name="Vekeman B."/>
        </authorList>
    </citation>
    <scope>NUCLEOTIDE SEQUENCE [LARGE SCALE GENOMIC DNA]</scope>
    <source>
        <strain evidence="2 3">R-49807</strain>
    </source>
</reference>
<dbReference type="AlphaFoldDB" id="A0AA91DED6"/>
<dbReference type="EMBL" id="LUUL01000059">
    <property type="protein sequence ID" value="OAI28091.1"/>
    <property type="molecule type" value="Genomic_DNA"/>
</dbReference>
<keyword evidence="1" id="KW-0732">Signal</keyword>
<dbReference type="Proteomes" id="UP000077734">
    <property type="component" value="Unassembled WGS sequence"/>
</dbReference>
<comment type="caution">
    <text evidence="2">The sequence shown here is derived from an EMBL/GenBank/DDBJ whole genome shotgun (WGS) entry which is preliminary data.</text>
</comment>
<keyword evidence="3" id="KW-1185">Reference proteome</keyword>
<accession>A0AA91DED6</accession>